<dbReference type="SUPFAM" id="SSF82171">
    <property type="entry name" value="DPP6 N-terminal domain-like"/>
    <property type="match status" value="1"/>
</dbReference>
<dbReference type="InterPro" id="IPR015943">
    <property type="entry name" value="WD40/YVTN_repeat-like_dom_sf"/>
</dbReference>
<evidence type="ECO:0000256" key="1">
    <source>
        <dbReference type="SAM" id="Phobius"/>
    </source>
</evidence>
<dbReference type="Proteomes" id="UP001465976">
    <property type="component" value="Unassembled WGS sequence"/>
</dbReference>
<keyword evidence="1" id="KW-0472">Membrane</keyword>
<keyword evidence="1" id="KW-0812">Transmembrane</keyword>
<sequence>MRRANLDRIDTITFDPHTPTQVNAMLDVKFIHNGKDILVGSNTGEPVIVNVATKDVVQVLVHSQAKAVTPINAYWSSFINDRHLLATGDRDMGQETVVKLWQANPPASWPRKILSLPAKVVNSSTWWWLVHAFLFSLILRYVLASWLHWDETLAAVVRLIGTVGEALSKWASDDRAVKPPTSRWFR</sequence>
<protein>
    <submittedName>
        <fullName evidence="2">Uncharacterized protein</fullName>
    </submittedName>
</protein>
<proteinExistence type="predicted"/>
<reference evidence="2 3" key="1">
    <citation type="submission" date="2024-02" db="EMBL/GenBank/DDBJ databases">
        <title>A draft genome for the cacao thread blight pathogen Marasmius crinis-equi.</title>
        <authorList>
            <person name="Cohen S.P."/>
            <person name="Baruah I.K."/>
            <person name="Amoako-Attah I."/>
            <person name="Bukari Y."/>
            <person name="Meinhardt L.W."/>
            <person name="Bailey B.A."/>
        </authorList>
    </citation>
    <scope>NUCLEOTIDE SEQUENCE [LARGE SCALE GENOMIC DNA]</scope>
    <source>
        <strain evidence="2 3">GH-76</strain>
    </source>
</reference>
<dbReference type="EMBL" id="JBAHYK010000037">
    <property type="protein sequence ID" value="KAL0580178.1"/>
    <property type="molecule type" value="Genomic_DNA"/>
</dbReference>
<feature type="transmembrane region" description="Helical" evidence="1">
    <location>
        <begin position="126"/>
        <end position="149"/>
    </location>
</feature>
<evidence type="ECO:0000313" key="3">
    <source>
        <dbReference type="Proteomes" id="UP001465976"/>
    </source>
</evidence>
<keyword evidence="3" id="KW-1185">Reference proteome</keyword>
<organism evidence="2 3">
    <name type="scientific">Marasmius crinis-equi</name>
    <dbReference type="NCBI Taxonomy" id="585013"/>
    <lineage>
        <taxon>Eukaryota</taxon>
        <taxon>Fungi</taxon>
        <taxon>Dikarya</taxon>
        <taxon>Basidiomycota</taxon>
        <taxon>Agaricomycotina</taxon>
        <taxon>Agaricomycetes</taxon>
        <taxon>Agaricomycetidae</taxon>
        <taxon>Agaricales</taxon>
        <taxon>Marasmiineae</taxon>
        <taxon>Marasmiaceae</taxon>
        <taxon>Marasmius</taxon>
    </lineage>
</organism>
<name>A0ABR3FXI7_9AGAR</name>
<accession>A0ABR3FXI7</accession>
<comment type="caution">
    <text evidence="2">The sequence shown here is derived from an EMBL/GenBank/DDBJ whole genome shotgun (WGS) entry which is preliminary data.</text>
</comment>
<dbReference type="Gene3D" id="2.130.10.10">
    <property type="entry name" value="YVTN repeat-like/Quinoprotein amine dehydrogenase"/>
    <property type="match status" value="1"/>
</dbReference>
<evidence type="ECO:0000313" key="2">
    <source>
        <dbReference type="EMBL" id="KAL0580178.1"/>
    </source>
</evidence>
<keyword evidence="1" id="KW-1133">Transmembrane helix</keyword>
<gene>
    <name evidence="2" type="ORF">V5O48_001837</name>
</gene>